<gene>
    <name evidence="1" type="ORF">H3221_17060</name>
</gene>
<dbReference type="AlphaFoldDB" id="A0A931D3V9"/>
<comment type="caution">
    <text evidence="1">The sequence shown here is derived from an EMBL/GenBank/DDBJ whole genome shotgun (WGS) entry which is preliminary data.</text>
</comment>
<proteinExistence type="predicted"/>
<reference evidence="1" key="1">
    <citation type="submission" date="2020-07" db="EMBL/GenBank/DDBJ databases">
        <title>Pseudomonas chaetoceroseae sp. nov., a new member of the Pseudomonas oleovorans group isolated from a culture of Chaetoceros calcitrans.</title>
        <authorList>
            <person name="Girard L."/>
            <person name="Lood C."/>
            <person name="De Mot R."/>
            <person name="Baudart J."/>
        </authorList>
    </citation>
    <scope>NUCLEOTIDE SEQUENCE</scope>
    <source>
        <strain evidence="1">536</strain>
    </source>
</reference>
<evidence type="ECO:0000313" key="2">
    <source>
        <dbReference type="Proteomes" id="UP000596932"/>
    </source>
</evidence>
<keyword evidence="2" id="KW-1185">Reference proteome</keyword>
<dbReference type="RefSeq" id="WP_196475982.1">
    <property type="nucleotide sequence ID" value="NZ_JACFYX020000015.1"/>
</dbReference>
<protein>
    <submittedName>
        <fullName evidence="1">Uncharacterized protein</fullName>
    </submittedName>
</protein>
<evidence type="ECO:0000313" key="1">
    <source>
        <dbReference type="EMBL" id="MBG0836825.1"/>
    </source>
</evidence>
<name>A0A931D3V9_9PSED</name>
<dbReference type="EMBL" id="JACFYX010000016">
    <property type="protein sequence ID" value="MBG0836825.1"/>
    <property type="molecule type" value="Genomic_DNA"/>
</dbReference>
<dbReference type="Proteomes" id="UP000596932">
    <property type="component" value="Unassembled WGS sequence"/>
</dbReference>
<organism evidence="1 2">
    <name type="scientific">Pseudomonas chaetocerotis</name>
    <dbReference type="NCBI Taxonomy" id="2758695"/>
    <lineage>
        <taxon>Bacteria</taxon>
        <taxon>Pseudomonadati</taxon>
        <taxon>Pseudomonadota</taxon>
        <taxon>Gammaproteobacteria</taxon>
        <taxon>Pseudomonadales</taxon>
        <taxon>Pseudomonadaceae</taxon>
        <taxon>Pseudomonas</taxon>
    </lineage>
</organism>
<accession>A0A931D3V9</accession>
<sequence length="152" mass="16191">MSQCYKPGDFKTYFNENMKDLGLPVPQTLFDNLNAAVANAGLVLDALETLGTGATMAEVIKATTGLEKLKVAASLGASFYVGAVIGSIAVASGRSVGCGNRVSDMFVFLQQNNLAFDGWNSFYARNPEILDKSSRFRVAYRSKALVGSGVYA</sequence>